<protein>
    <submittedName>
        <fullName evidence="1">RnaseH-domain-containing protein</fullName>
    </submittedName>
</protein>
<dbReference type="Proteomes" id="UP000308600">
    <property type="component" value="Unassembled WGS sequence"/>
</dbReference>
<organism evidence="1 2">
    <name type="scientific">Pluteus cervinus</name>
    <dbReference type="NCBI Taxonomy" id="181527"/>
    <lineage>
        <taxon>Eukaryota</taxon>
        <taxon>Fungi</taxon>
        <taxon>Dikarya</taxon>
        <taxon>Basidiomycota</taxon>
        <taxon>Agaricomycotina</taxon>
        <taxon>Agaricomycetes</taxon>
        <taxon>Agaricomycetidae</taxon>
        <taxon>Agaricales</taxon>
        <taxon>Pluteineae</taxon>
        <taxon>Pluteaceae</taxon>
        <taxon>Pluteus</taxon>
    </lineage>
</organism>
<keyword evidence="2" id="KW-1185">Reference proteome</keyword>
<accession>A0ACD3ADK7</accession>
<proteinExistence type="predicted"/>
<dbReference type="EMBL" id="ML208510">
    <property type="protein sequence ID" value="TFK63672.1"/>
    <property type="molecule type" value="Genomic_DNA"/>
</dbReference>
<evidence type="ECO:0000313" key="2">
    <source>
        <dbReference type="Proteomes" id="UP000308600"/>
    </source>
</evidence>
<name>A0ACD3ADK7_9AGAR</name>
<gene>
    <name evidence="1" type="ORF">BDN72DRAFT_826395</name>
</gene>
<evidence type="ECO:0000313" key="1">
    <source>
        <dbReference type="EMBL" id="TFK63672.1"/>
    </source>
</evidence>
<sequence>MEDFVDSFPQPRHRARKNCACQTCKESRQKGCRNPHKCQNAAKKKLGTLQPKWHPGYKDPHFEPPRDLNDDEVWFKPDFKTNTLTDGFRVFTDPTHLSSEVPHVGGCQSRRVTNCVRIYTDGSCLNNGEYNAKAGCGIWYAPNDERNKGLRLPGEEQSNNSAEIGAVLAAISESPIDQDLKIITDSQYVLQGLTRYLESWEDRGWIETANRKLFEATAAKLRQRRGHTIFEKVKGHSGDVGNDGADQKANEGSQKEQPDELDMEVPKELTITGAKLSSMTQSTLYKGIVNREIKAERQKTKTNLDLVRWAVVDRMNILPTDEAIWKSIRSKDISRNIRSFMWRAIHGSYKCGSYWSHIPGYEDRAICQQCNTTETMAHILTECQASGQDTIWKLAQHLLEAKNIDWWSPTIGGLLGSGLTNLRNDEGKRLTGHERLYRIVMTESMHLIWKLRCEWRISEDSNRQRQHTVTEIENRWMWTINSRLRTDITLTNRKVYGNKSMSPKQVKATWRGVLEKEGDLAEGWASSTGVLVGIGVRRPPGRNR</sequence>
<reference evidence="1 2" key="1">
    <citation type="journal article" date="2019" name="Nat. Ecol. Evol.">
        <title>Megaphylogeny resolves global patterns of mushroom evolution.</title>
        <authorList>
            <person name="Varga T."/>
            <person name="Krizsan K."/>
            <person name="Foldi C."/>
            <person name="Dima B."/>
            <person name="Sanchez-Garcia M."/>
            <person name="Sanchez-Ramirez S."/>
            <person name="Szollosi G.J."/>
            <person name="Szarkandi J.G."/>
            <person name="Papp V."/>
            <person name="Albert L."/>
            <person name="Andreopoulos W."/>
            <person name="Angelini C."/>
            <person name="Antonin V."/>
            <person name="Barry K.W."/>
            <person name="Bougher N.L."/>
            <person name="Buchanan P."/>
            <person name="Buyck B."/>
            <person name="Bense V."/>
            <person name="Catcheside P."/>
            <person name="Chovatia M."/>
            <person name="Cooper J."/>
            <person name="Damon W."/>
            <person name="Desjardin D."/>
            <person name="Finy P."/>
            <person name="Geml J."/>
            <person name="Haridas S."/>
            <person name="Hughes K."/>
            <person name="Justo A."/>
            <person name="Karasinski D."/>
            <person name="Kautmanova I."/>
            <person name="Kiss B."/>
            <person name="Kocsube S."/>
            <person name="Kotiranta H."/>
            <person name="LaButti K.M."/>
            <person name="Lechner B.E."/>
            <person name="Liimatainen K."/>
            <person name="Lipzen A."/>
            <person name="Lukacs Z."/>
            <person name="Mihaltcheva S."/>
            <person name="Morgado L.N."/>
            <person name="Niskanen T."/>
            <person name="Noordeloos M.E."/>
            <person name="Ohm R.A."/>
            <person name="Ortiz-Santana B."/>
            <person name="Ovrebo C."/>
            <person name="Racz N."/>
            <person name="Riley R."/>
            <person name="Savchenko A."/>
            <person name="Shiryaev A."/>
            <person name="Soop K."/>
            <person name="Spirin V."/>
            <person name="Szebenyi C."/>
            <person name="Tomsovsky M."/>
            <person name="Tulloss R.E."/>
            <person name="Uehling J."/>
            <person name="Grigoriev I.V."/>
            <person name="Vagvolgyi C."/>
            <person name="Papp T."/>
            <person name="Martin F.M."/>
            <person name="Miettinen O."/>
            <person name="Hibbett D.S."/>
            <person name="Nagy L.G."/>
        </authorList>
    </citation>
    <scope>NUCLEOTIDE SEQUENCE [LARGE SCALE GENOMIC DNA]</scope>
    <source>
        <strain evidence="1 2">NL-1719</strain>
    </source>
</reference>